<dbReference type="PANTHER" id="PTHR45733">
    <property type="entry name" value="FORMIN-J"/>
    <property type="match status" value="1"/>
</dbReference>
<evidence type="ECO:0000313" key="6">
    <source>
        <dbReference type="Proteomes" id="UP000257109"/>
    </source>
</evidence>
<feature type="domain" description="FH2" evidence="4">
    <location>
        <begin position="327"/>
        <end position="726"/>
    </location>
</feature>
<dbReference type="SUPFAM" id="SSF101447">
    <property type="entry name" value="Formin homology 2 domain (FH2 domain)"/>
    <property type="match status" value="1"/>
</dbReference>
<feature type="non-terminal residue" evidence="5">
    <location>
        <position position="1"/>
    </location>
</feature>
<keyword evidence="6" id="KW-1185">Reference proteome</keyword>
<dbReference type="OrthoDB" id="1668162at2759"/>
<feature type="compositionally biased region" description="Low complexity" evidence="3">
    <location>
        <begin position="8"/>
        <end position="18"/>
    </location>
</feature>
<comment type="similarity">
    <text evidence="1">Belongs to the formin-like family. Class-II subfamily.</text>
</comment>
<name>A0A371FP86_MUCPR</name>
<accession>A0A371FP86</accession>
<evidence type="ECO:0000313" key="5">
    <source>
        <dbReference type="EMBL" id="RDX80139.1"/>
    </source>
</evidence>
<evidence type="ECO:0000256" key="1">
    <source>
        <dbReference type="ARBA" id="ARBA00006468"/>
    </source>
</evidence>
<evidence type="ECO:0000259" key="4">
    <source>
        <dbReference type="PROSITE" id="PS51444"/>
    </source>
</evidence>
<feature type="region of interest" description="Disordered" evidence="3">
    <location>
        <begin position="90"/>
        <end position="341"/>
    </location>
</feature>
<feature type="compositionally biased region" description="Pro residues" evidence="3">
    <location>
        <begin position="98"/>
        <end position="311"/>
    </location>
</feature>
<evidence type="ECO:0000256" key="3">
    <source>
        <dbReference type="SAM" id="MobiDB-lite"/>
    </source>
</evidence>
<dbReference type="EMBL" id="QJKJ01008315">
    <property type="protein sequence ID" value="RDX80139.1"/>
    <property type="molecule type" value="Genomic_DNA"/>
</dbReference>
<feature type="region of interest" description="Disordered" evidence="3">
    <location>
        <begin position="712"/>
        <end position="740"/>
    </location>
</feature>
<feature type="region of interest" description="Disordered" evidence="3">
    <location>
        <begin position="1"/>
        <end position="70"/>
    </location>
</feature>
<feature type="compositionally biased region" description="Basic and acidic residues" evidence="3">
    <location>
        <begin position="712"/>
        <end position="728"/>
    </location>
</feature>
<proteinExistence type="inferred from homology"/>
<dbReference type="InterPro" id="IPR015425">
    <property type="entry name" value="FH2_Formin"/>
</dbReference>
<dbReference type="Pfam" id="PF02181">
    <property type="entry name" value="FH2"/>
    <property type="match status" value="1"/>
</dbReference>
<comment type="caution">
    <text evidence="5">The sequence shown here is derived from an EMBL/GenBank/DDBJ whole genome shotgun (WGS) entry which is preliminary data.</text>
</comment>
<feature type="compositionally biased region" description="Pro residues" evidence="3">
    <location>
        <begin position="45"/>
        <end position="57"/>
    </location>
</feature>
<dbReference type="PROSITE" id="PS51444">
    <property type="entry name" value="FH2"/>
    <property type="match status" value="1"/>
</dbReference>
<protein>
    <recommendedName>
        <fullName evidence="2">Formin-like protein</fullName>
    </recommendedName>
</protein>
<dbReference type="Gene3D" id="1.20.58.2220">
    <property type="entry name" value="Formin, FH2 domain"/>
    <property type="match status" value="1"/>
</dbReference>
<organism evidence="5 6">
    <name type="scientific">Mucuna pruriens</name>
    <name type="common">Velvet bean</name>
    <name type="synonym">Dolichos pruriens</name>
    <dbReference type="NCBI Taxonomy" id="157652"/>
    <lineage>
        <taxon>Eukaryota</taxon>
        <taxon>Viridiplantae</taxon>
        <taxon>Streptophyta</taxon>
        <taxon>Embryophyta</taxon>
        <taxon>Tracheophyta</taxon>
        <taxon>Spermatophyta</taxon>
        <taxon>Magnoliopsida</taxon>
        <taxon>eudicotyledons</taxon>
        <taxon>Gunneridae</taxon>
        <taxon>Pentapetalae</taxon>
        <taxon>rosids</taxon>
        <taxon>fabids</taxon>
        <taxon>Fabales</taxon>
        <taxon>Fabaceae</taxon>
        <taxon>Papilionoideae</taxon>
        <taxon>50 kb inversion clade</taxon>
        <taxon>NPAAA clade</taxon>
        <taxon>indigoferoid/millettioid clade</taxon>
        <taxon>Phaseoleae</taxon>
        <taxon>Mucuna</taxon>
    </lineage>
</organism>
<sequence>DDVSAQDSPSPLVSPSSLGGKVSIMAPPLPATLTSFTRQPATSLPSPPPPPPPPPPWKSGGSSIVGETSVSLALPTPPLAFESSEITLKVGTAVAPSQPSPPPSPPMPPPSGALPPSPPPTMSIAPPPVPPPLPPLSGASPPPPPMSGVLPPSPPPLPPSSGAPPPPPPPFYGAPPPPPPMQGAPPPPPPPMYGAPPPPPPPGGLGPPPPPPPMFGGPPPPPPPMFGAPPPPPPMFGAPPPPPPPGGLGPPPPPPPGGGRGPPPPPPPGGGRGPPPPPPPGVPGAPPPPPGAPGAPPPPGLPGGGPPPPPRGANLGADPRGRGRGRGGAMAPRRSSLKPLHWSKVTRALQGSLWEELQRHGEPQIAPEFDVSEIEKLFSTNVPKPADSGDKARRKSVGSKAEKVTLVDLRRANNTEIMLTKVKMPLPEMMAAVLAMDESVLDVDQVENLIKFCPTKEEMDLLKAYTGDKDNLGKCEQFFLELMKVPRVEPKLRVFSFKIQFGTQVTEFKKSLNTVNAACEEVRNSVKLKEIMKKILYLGNTLNQGTARGSAVGFKLDSLLKLTDTRASNSRMTLMHYLCKVLADKSPELLHFHLDLVSLESSTKIQLKSLAEEMQAIIKGLEKVKQEYAASESDGPVSEVFCKNLKEFISVSESESASLTNLYSVVGRNADALALYFGEDPARCPFEQVTTTLLNFIRLFRKAHEENIKQAELDKKKAEKEAEMEKAKGVNSTKKGAKDS</sequence>
<reference evidence="5" key="1">
    <citation type="submission" date="2018-05" db="EMBL/GenBank/DDBJ databases">
        <title>Draft genome of Mucuna pruriens seed.</title>
        <authorList>
            <person name="Nnadi N.E."/>
            <person name="Vos R."/>
            <person name="Hasami M.H."/>
            <person name="Devisetty U.K."/>
            <person name="Aguiy J.C."/>
        </authorList>
    </citation>
    <scope>NUCLEOTIDE SEQUENCE [LARGE SCALE GENOMIC DNA]</scope>
    <source>
        <strain evidence="5">JCA_2017</strain>
    </source>
</reference>
<dbReference type="Proteomes" id="UP000257109">
    <property type="component" value="Unassembled WGS sequence"/>
</dbReference>
<evidence type="ECO:0000256" key="2">
    <source>
        <dbReference type="RuleBase" id="RU361260"/>
    </source>
</evidence>
<dbReference type="SMART" id="SM00498">
    <property type="entry name" value="FH2"/>
    <property type="match status" value="1"/>
</dbReference>
<feature type="compositionally biased region" description="Polar residues" evidence="3">
    <location>
        <begin position="60"/>
        <end position="70"/>
    </location>
</feature>
<feature type="compositionally biased region" description="Polar residues" evidence="3">
    <location>
        <begin position="32"/>
        <end position="44"/>
    </location>
</feature>
<dbReference type="InterPro" id="IPR051144">
    <property type="entry name" value="Formin_homology_domain"/>
</dbReference>
<dbReference type="AlphaFoldDB" id="A0A371FP86"/>
<dbReference type="PANTHER" id="PTHR45733:SF10">
    <property type="entry name" value="FORMIN-LIKE PROTEIN 15A-RELATED"/>
    <property type="match status" value="1"/>
</dbReference>
<dbReference type="InterPro" id="IPR042201">
    <property type="entry name" value="FH2_Formin_sf"/>
</dbReference>
<gene>
    <name evidence="5" type="primary">FH20</name>
    <name evidence="5" type="ORF">CR513_39349</name>
</gene>